<comment type="similarity">
    <text evidence="1">Belongs to the peptidase A1 family.</text>
</comment>
<name>A0A5S6QEY8_TRIMR</name>
<dbReference type="CDD" id="cd05471">
    <property type="entry name" value="pepsin_like"/>
    <property type="match status" value="1"/>
</dbReference>
<evidence type="ECO:0000259" key="4">
    <source>
        <dbReference type="PROSITE" id="PS51767"/>
    </source>
</evidence>
<feature type="chain" id="PRO_5024372236" evidence="3">
    <location>
        <begin position="18"/>
        <end position="388"/>
    </location>
</feature>
<evidence type="ECO:0000256" key="2">
    <source>
        <dbReference type="PIRSR" id="PIRSR601461-2"/>
    </source>
</evidence>
<protein>
    <submittedName>
        <fullName evidence="6">Peptidase A1 domain-containing protein</fullName>
    </submittedName>
</protein>
<reference evidence="6" key="1">
    <citation type="submission" date="2019-12" db="UniProtKB">
        <authorList>
            <consortium name="WormBaseParasite"/>
        </authorList>
    </citation>
    <scope>IDENTIFICATION</scope>
</reference>
<sequence length="388" mass="43077">MAVRALIPAILCALCDAVIRLPLSTVNVRNITSRSRSPDLRIGGIISAQLLFDFGDIVNVVTITIGSPPQPFKVIVDTSSGDLWLPGKLCLANRCGNKQIYESSLSKTYKPIGKNIGLDYQPGIVYGITATDNVCIGALCNPLQEFVEAYHTMWYDWPTLPYDGVMGLAFPTVSQTEASNPILSMANMMMLNMPIFTIWKEQQEMSTENALENKIAGLITLGTFDLKHCTSSCLYVDTQKDYWRFTVNRGFVPSEYHTIYGNLTYTNTRVSNAITSTSSSLIKGPSYDIWTIAASLNAWYSSKHNKFLVNCDEKDNLPQIGITIEGTDLPITPKNYVIKIAEGYCALALEVMPPALLYDWVLGEPWLREYCHVYDVETGKLAFCAPLV</sequence>
<dbReference type="GO" id="GO:0006508">
    <property type="term" value="P:proteolysis"/>
    <property type="evidence" value="ECO:0007669"/>
    <property type="project" value="InterPro"/>
</dbReference>
<dbReference type="PROSITE" id="PS51767">
    <property type="entry name" value="PEPTIDASE_A1"/>
    <property type="match status" value="1"/>
</dbReference>
<dbReference type="STRING" id="70415.A0A5S6QEY8"/>
<dbReference type="InterPro" id="IPR033121">
    <property type="entry name" value="PEPTIDASE_A1"/>
</dbReference>
<dbReference type="AlphaFoldDB" id="A0A5S6QEY8"/>
<dbReference type="PANTHER" id="PTHR47966:SF51">
    <property type="entry name" value="BETA-SITE APP-CLEAVING ENZYME, ISOFORM A-RELATED"/>
    <property type="match status" value="1"/>
</dbReference>
<keyword evidence="5" id="KW-1185">Reference proteome</keyword>
<evidence type="ECO:0000313" key="6">
    <source>
        <dbReference type="WBParaSite" id="TMUE_1000005946.1"/>
    </source>
</evidence>
<keyword evidence="2" id="KW-1015">Disulfide bond</keyword>
<dbReference type="Gene3D" id="2.40.70.10">
    <property type="entry name" value="Acid Proteases"/>
    <property type="match status" value="2"/>
</dbReference>
<dbReference type="InterPro" id="IPR021109">
    <property type="entry name" value="Peptidase_aspartic_dom_sf"/>
</dbReference>
<dbReference type="GO" id="GO:0004190">
    <property type="term" value="F:aspartic-type endopeptidase activity"/>
    <property type="evidence" value="ECO:0007669"/>
    <property type="project" value="InterPro"/>
</dbReference>
<feature type="domain" description="Peptidase A1" evidence="4">
    <location>
        <begin position="59"/>
        <end position="384"/>
    </location>
</feature>
<evidence type="ECO:0000256" key="3">
    <source>
        <dbReference type="SAM" id="SignalP"/>
    </source>
</evidence>
<accession>A0A5S6QEY8</accession>
<dbReference type="PRINTS" id="PR00792">
    <property type="entry name" value="PEPSIN"/>
</dbReference>
<dbReference type="Pfam" id="PF00026">
    <property type="entry name" value="Asp"/>
    <property type="match status" value="1"/>
</dbReference>
<dbReference type="WBParaSite" id="TMUE_1000005946.1">
    <property type="protein sequence ID" value="TMUE_1000005946.1"/>
    <property type="gene ID" value="WBGene00288391"/>
</dbReference>
<dbReference type="InterPro" id="IPR034164">
    <property type="entry name" value="Pepsin-like_dom"/>
</dbReference>
<organism evidence="5 6">
    <name type="scientific">Trichuris muris</name>
    <name type="common">Mouse whipworm</name>
    <dbReference type="NCBI Taxonomy" id="70415"/>
    <lineage>
        <taxon>Eukaryota</taxon>
        <taxon>Metazoa</taxon>
        <taxon>Ecdysozoa</taxon>
        <taxon>Nematoda</taxon>
        <taxon>Enoplea</taxon>
        <taxon>Dorylaimia</taxon>
        <taxon>Trichinellida</taxon>
        <taxon>Trichuridae</taxon>
        <taxon>Trichuris</taxon>
    </lineage>
</organism>
<feature type="signal peptide" evidence="3">
    <location>
        <begin position="1"/>
        <end position="17"/>
    </location>
</feature>
<feature type="disulfide bond" evidence="2">
    <location>
        <begin position="311"/>
        <end position="345"/>
    </location>
</feature>
<evidence type="ECO:0000313" key="5">
    <source>
        <dbReference type="Proteomes" id="UP000046395"/>
    </source>
</evidence>
<dbReference type="InterPro" id="IPR001461">
    <property type="entry name" value="Aspartic_peptidase_A1"/>
</dbReference>
<dbReference type="Proteomes" id="UP000046395">
    <property type="component" value="Unassembled WGS sequence"/>
</dbReference>
<dbReference type="PANTHER" id="PTHR47966">
    <property type="entry name" value="BETA-SITE APP-CLEAVING ENZYME, ISOFORM A-RELATED"/>
    <property type="match status" value="1"/>
</dbReference>
<proteinExistence type="inferred from homology"/>
<keyword evidence="3" id="KW-0732">Signal</keyword>
<evidence type="ECO:0000256" key="1">
    <source>
        <dbReference type="ARBA" id="ARBA00007447"/>
    </source>
</evidence>
<dbReference type="FunFam" id="2.40.70.10:FF:000008">
    <property type="entry name" value="Cathepsin D"/>
    <property type="match status" value="1"/>
</dbReference>
<feature type="disulfide bond" evidence="2">
    <location>
        <begin position="90"/>
        <end position="95"/>
    </location>
</feature>
<dbReference type="SUPFAM" id="SSF50630">
    <property type="entry name" value="Acid proteases"/>
    <property type="match status" value="1"/>
</dbReference>
<dbReference type="GO" id="GO:0005764">
    <property type="term" value="C:lysosome"/>
    <property type="evidence" value="ECO:0007669"/>
    <property type="project" value="TreeGrafter"/>
</dbReference>